<proteinExistence type="predicted"/>
<evidence type="ECO:0000313" key="1">
    <source>
        <dbReference type="EMBL" id="XBT79676.1"/>
    </source>
</evidence>
<organism evidence="1">
    <name type="scientific">Micromonospora sp. HUAS YX12</name>
    <dbReference type="NCBI Taxonomy" id="3156396"/>
    <lineage>
        <taxon>Bacteria</taxon>
        <taxon>Bacillati</taxon>
        <taxon>Actinomycetota</taxon>
        <taxon>Actinomycetes</taxon>
        <taxon>Micromonosporales</taxon>
        <taxon>Micromonosporaceae</taxon>
        <taxon>Micromonospora</taxon>
    </lineage>
</organism>
<dbReference type="RefSeq" id="WP_349876156.1">
    <property type="nucleotide sequence ID" value="NZ_CP157974.1"/>
</dbReference>
<gene>
    <name evidence="1" type="ORF">ABIH81_18620</name>
</gene>
<accession>A0AAU7QTY4</accession>
<protein>
    <submittedName>
        <fullName evidence="1">Uncharacterized protein</fullName>
    </submittedName>
</protein>
<reference evidence="1" key="1">
    <citation type="submission" date="2024-06" db="EMBL/GenBank/DDBJ databases">
        <title>Micromonospora sp. strain HUAS YX12 genome sequences.</title>
        <authorList>
            <person name="Mo P."/>
        </authorList>
    </citation>
    <scope>NUCLEOTIDE SEQUENCE</scope>
    <source>
        <strain evidence="1">HUAS YX12</strain>
    </source>
</reference>
<dbReference type="EMBL" id="CP157974">
    <property type="protein sequence ID" value="XBT79676.1"/>
    <property type="molecule type" value="Genomic_DNA"/>
</dbReference>
<sequence>MEREKRIMLACPPMNINELLEGMGVPPFTPTVDHSLAKCADCSTDVWIGPRQREAAGRAPRATLVLCMECAIVEQHKRGGGIVGHLGGGDGRPRLVR</sequence>
<dbReference type="AlphaFoldDB" id="A0AAU7QTY4"/>
<name>A0AAU7QTY4_9ACTN</name>